<dbReference type="EMBL" id="JBHUNP010000001">
    <property type="protein sequence ID" value="MFD2647505.1"/>
    <property type="molecule type" value="Genomic_DNA"/>
</dbReference>
<evidence type="ECO:0000313" key="2">
    <source>
        <dbReference type="Proteomes" id="UP001597521"/>
    </source>
</evidence>
<organism evidence="1 2">
    <name type="scientific">Devosia albogilva</name>
    <dbReference type="NCBI Taxonomy" id="429726"/>
    <lineage>
        <taxon>Bacteria</taxon>
        <taxon>Pseudomonadati</taxon>
        <taxon>Pseudomonadota</taxon>
        <taxon>Alphaproteobacteria</taxon>
        <taxon>Hyphomicrobiales</taxon>
        <taxon>Devosiaceae</taxon>
        <taxon>Devosia</taxon>
    </lineage>
</organism>
<accession>A0ABW5QIP3</accession>
<reference evidence="2" key="1">
    <citation type="journal article" date="2019" name="Int. J. Syst. Evol. Microbiol.">
        <title>The Global Catalogue of Microorganisms (GCM) 10K type strain sequencing project: providing services to taxonomists for standard genome sequencing and annotation.</title>
        <authorList>
            <consortium name="The Broad Institute Genomics Platform"/>
            <consortium name="The Broad Institute Genome Sequencing Center for Infectious Disease"/>
            <person name="Wu L."/>
            <person name="Ma J."/>
        </authorList>
    </citation>
    <scope>NUCLEOTIDE SEQUENCE [LARGE SCALE GENOMIC DNA]</scope>
    <source>
        <strain evidence="2">CCM 7427</strain>
    </source>
</reference>
<gene>
    <name evidence="1" type="ORF">ACFSX5_06850</name>
</gene>
<dbReference type="Proteomes" id="UP001597521">
    <property type="component" value="Unassembled WGS sequence"/>
</dbReference>
<proteinExistence type="predicted"/>
<protein>
    <submittedName>
        <fullName evidence="1">Uncharacterized protein</fullName>
    </submittedName>
</protein>
<dbReference type="RefSeq" id="WP_386832528.1">
    <property type="nucleotide sequence ID" value="NZ_JBHUNP010000001.1"/>
</dbReference>
<sequence length="99" mass="10869">MNTANLQLEGLIIAMAALTRRLVEKGVLEREEIDTLLATCEANVAGSDRAVEDLSPANRDAIVFPIRVLRLANEETGELDFGTLAKRVGQTKGRYNDQQ</sequence>
<comment type="caution">
    <text evidence="1">The sequence shown here is derived from an EMBL/GenBank/DDBJ whole genome shotgun (WGS) entry which is preliminary data.</text>
</comment>
<keyword evidence="2" id="KW-1185">Reference proteome</keyword>
<evidence type="ECO:0000313" key="1">
    <source>
        <dbReference type="EMBL" id="MFD2647505.1"/>
    </source>
</evidence>
<name>A0ABW5QIP3_9HYPH</name>